<dbReference type="Pfam" id="PF00027">
    <property type="entry name" value="cNMP_binding"/>
    <property type="match status" value="1"/>
</dbReference>
<dbReference type="CDD" id="cd00038">
    <property type="entry name" value="CAP_ED"/>
    <property type="match status" value="1"/>
</dbReference>
<keyword evidence="1" id="KW-0805">Transcription regulation</keyword>
<feature type="domain" description="Cyclic nucleotide-binding" evidence="4">
    <location>
        <begin position="36"/>
        <end position="139"/>
    </location>
</feature>
<name>A0ABP9X350_9CHLR</name>
<proteinExistence type="predicted"/>
<dbReference type="Pfam" id="PF13545">
    <property type="entry name" value="HTH_Crp_2"/>
    <property type="match status" value="1"/>
</dbReference>
<dbReference type="PROSITE" id="PS51063">
    <property type="entry name" value="HTH_CRP_2"/>
    <property type="match status" value="1"/>
</dbReference>
<dbReference type="InterPro" id="IPR050397">
    <property type="entry name" value="Env_Response_Regulators"/>
</dbReference>
<dbReference type="Gene3D" id="2.60.120.10">
    <property type="entry name" value="Jelly Rolls"/>
    <property type="match status" value="1"/>
</dbReference>
<dbReference type="SMART" id="SM00419">
    <property type="entry name" value="HTH_CRP"/>
    <property type="match status" value="1"/>
</dbReference>
<dbReference type="PROSITE" id="PS00889">
    <property type="entry name" value="CNMP_BINDING_2"/>
    <property type="match status" value="1"/>
</dbReference>
<evidence type="ECO:0000259" key="4">
    <source>
        <dbReference type="PROSITE" id="PS50042"/>
    </source>
</evidence>
<dbReference type="InterPro" id="IPR036388">
    <property type="entry name" value="WH-like_DNA-bd_sf"/>
</dbReference>
<dbReference type="SUPFAM" id="SSF51206">
    <property type="entry name" value="cAMP-binding domain-like"/>
    <property type="match status" value="1"/>
</dbReference>
<evidence type="ECO:0000313" key="6">
    <source>
        <dbReference type="EMBL" id="GAA5529824.1"/>
    </source>
</evidence>
<dbReference type="Proteomes" id="UP001428290">
    <property type="component" value="Unassembled WGS sequence"/>
</dbReference>
<dbReference type="InterPro" id="IPR014710">
    <property type="entry name" value="RmlC-like_jellyroll"/>
</dbReference>
<gene>
    <name evidence="6" type="primary">crp_2</name>
    <name evidence="6" type="ORF">Hgul01_03638</name>
</gene>
<sequence>MNPTITTITPSFGWRMLGDSPMLSDTELALLRDVELFDGLAPEQAAQISRRLVRRTFPAGTNLMSVEQPGEVVYIILNGTVKIHVEQADGTDVIIAMLGAGDTVGEMSLIDSAGRSATVVTQEESTLLWMNRTAFLEALQNAPVITLNLVRMLSSRLRLANEQIQALATLDVHGRVARQLLAFAQKYGHADETGTVQIPIRLTQSDLAGLVGASRERVNQVIGYFKQRRYLSVDQHYHISLHNLEALAKRIK</sequence>
<dbReference type="EMBL" id="BAABRU010000013">
    <property type="protein sequence ID" value="GAA5529824.1"/>
    <property type="molecule type" value="Genomic_DNA"/>
</dbReference>
<evidence type="ECO:0000259" key="5">
    <source>
        <dbReference type="PROSITE" id="PS51063"/>
    </source>
</evidence>
<reference evidence="6 7" key="1">
    <citation type="submission" date="2024-02" db="EMBL/GenBank/DDBJ databases">
        <title>Herpetosiphon gulosus NBRC 112829.</title>
        <authorList>
            <person name="Ichikawa N."/>
            <person name="Katano-Makiyama Y."/>
            <person name="Hidaka K."/>
        </authorList>
    </citation>
    <scope>NUCLEOTIDE SEQUENCE [LARGE SCALE GENOMIC DNA]</scope>
    <source>
        <strain evidence="6 7">NBRC 112829</strain>
    </source>
</reference>
<evidence type="ECO:0000313" key="7">
    <source>
        <dbReference type="Proteomes" id="UP001428290"/>
    </source>
</evidence>
<evidence type="ECO:0000256" key="3">
    <source>
        <dbReference type="ARBA" id="ARBA00023163"/>
    </source>
</evidence>
<protein>
    <submittedName>
        <fullName evidence="6">CRP-like cAMP-activated global transcriptional regulator</fullName>
    </submittedName>
</protein>
<dbReference type="PROSITE" id="PS50042">
    <property type="entry name" value="CNMP_BINDING_3"/>
    <property type="match status" value="1"/>
</dbReference>
<organism evidence="6 7">
    <name type="scientific">Herpetosiphon gulosus</name>
    <dbReference type="NCBI Taxonomy" id="1973496"/>
    <lineage>
        <taxon>Bacteria</taxon>
        <taxon>Bacillati</taxon>
        <taxon>Chloroflexota</taxon>
        <taxon>Chloroflexia</taxon>
        <taxon>Herpetosiphonales</taxon>
        <taxon>Herpetosiphonaceae</taxon>
        <taxon>Herpetosiphon</taxon>
    </lineage>
</organism>
<dbReference type="InterPro" id="IPR000595">
    <property type="entry name" value="cNMP-bd_dom"/>
</dbReference>
<dbReference type="SMART" id="SM00100">
    <property type="entry name" value="cNMP"/>
    <property type="match status" value="1"/>
</dbReference>
<dbReference type="InterPro" id="IPR018488">
    <property type="entry name" value="cNMP-bd_CS"/>
</dbReference>
<evidence type="ECO:0000256" key="2">
    <source>
        <dbReference type="ARBA" id="ARBA00023125"/>
    </source>
</evidence>
<dbReference type="SUPFAM" id="SSF46785">
    <property type="entry name" value="Winged helix' DNA-binding domain"/>
    <property type="match status" value="1"/>
</dbReference>
<accession>A0ABP9X350</accession>
<dbReference type="InterPro" id="IPR018490">
    <property type="entry name" value="cNMP-bd_dom_sf"/>
</dbReference>
<keyword evidence="7" id="KW-1185">Reference proteome</keyword>
<feature type="domain" description="HTH crp-type" evidence="5">
    <location>
        <begin position="170"/>
        <end position="245"/>
    </location>
</feature>
<evidence type="ECO:0000256" key="1">
    <source>
        <dbReference type="ARBA" id="ARBA00023015"/>
    </source>
</evidence>
<dbReference type="InterPro" id="IPR012318">
    <property type="entry name" value="HTH_CRP"/>
</dbReference>
<keyword evidence="3" id="KW-0804">Transcription</keyword>
<dbReference type="Gene3D" id="1.10.10.10">
    <property type="entry name" value="Winged helix-like DNA-binding domain superfamily/Winged helix DNA-binding domain"/>
    <property type="match status" value="1"/>
</dbReference>
<dbReference type="RefSeq" id="WP_345723417.1">
    <property type="nucleotide sequence ID" value="NZ_BAABRU010000013.1"/>
</dbReference>
<dbReference type="PANTHER" id="PTHR24567:SF74">
    <property type="entry name" value="HTH-TYPE TRANSCRIPTIONAL REGULATOR ARCR"/>
    <property type="match status" value="1"/>
</dbReference>
<dbReference type="PANTHER" id="PTHR24567">
    <property type="entry name" value="CRP FAMILY TRANSCRIPTIONAL REGULATORY PROTEIN"/>
    <property type="match status" value="1"/>
</dbReference>
<dbReference type="InterPro" id="IPR036390">
    <property type="entry name" value="WH_DNA-bd_sf"/>
</dbReference>
<comment type="caution">
    <text evidence="6">The sequence shown here is derived from an EMBL/GenBank/DDBJ whole genome shotgun (WGS) entry which is preliminary data.</text>
</comment>
<keyword evidence="2" id="KW-0238">DNA-binding</keyword>